<dbReference type="InterPro" id="IPR039426">
    <property type="entry name" value="TonB-dep_rcpt-like"/>
</dbReference>
<name>A0ABQ5XLC5_9GAMM</name>
<dbReference type="Gene3D" id="2.40.170.20">
    <property type="entry name" value="TonB-dependent receptor, beta-barrel domain"/>
    <property type="match status" value="1"/>
</dbReference>
<evidence type="ECO:0000256" key="7">
    <source>
        <dbReference type="ARBA" id="ARBA00023237"/>
    </source>
</evidence>
<keyword evidence="6 8" id="KW-0472">Membrane</keyword>
<dbReference type="PROSITE" id="PS52016">
    <property type="entry name" value="TONB_DEPENDENT_REC_3"/>
    <property type="match status" value="1"/>
</dbReference>
<evidence type="ECO:0000259" key="11">
    <source>
        <dbReference type="Pfam" id="PF00593"/>
    </source>
</evidence>
<evidence type="ECO:0000256" key="3">
    <source>
        <dbReference type="ARBA" id="ARBA00022452"/>
    </source>
</evidence>
<keyword evidence="5 9" id="KW-0798">TonB box</keyword>
<evidence type="ECO:0000256" key="1">
    <source>
        <dbReference type="ARBA" id="ARBA00004571"/>
    </source>
</evidence>
<evidence type="ECO:0000313" key="13">
    <source>
        <dbReference type="EMBL" id="GLQ91898.1"/>
    </source>
</evidence>
<dbReference type="InterPro" id="IPR037066">
    <property type="entry name" value="Plug_dom_sf"/>
</dbReference>
<keyword evidence="7 8" id="KW-0998">Cell outer membrane</keyword>
<dbReference type="Gene3D" id="2.170.130.10">
    <property type="entry name" value="TonB-dependent receptor, plug domain"/>
    <property type="match status" value="1"/>
</dbReference>
<dbReference type="InterPro" id="IPR012910">
    <property type="entry name" value="Plug_dom"/>
</dbReference>
<gene>
    <name evidence="13" type="ORF">GCM10007901_08480</name>
</gene>
<evidence type="ECO:0000259" key="12">
    <source>
        <dbReference type="Pfam" id="PF07715"/>
    </source>
</evidence>
<keyword evidence="14" id="KW-1185">Reference proteome</keyword>
<dbReference type="PANTHER" id="PTHR47234">
    <property type="match status" value="1"/>
</dbReference>
<keyword evidence="10" id="KW-0732">Signal</keyword>
<dbReference type="Pfam" id="PF07715">
    <property type="entry name" value="Plug"/>
    <property type="match status" value="1"/>
</dbReference>
<dbReference type="CDD" id="cd01347">
    <property type="entry name" value="ligand_gated_channel"/>
    <property type="match status" value="1"/>
</dbReference>
<comment type="subcellular location">
    <subcellularLocation>
        <location evidence="1 8">Cell outer membrane</location>
        <topology evidence="1 8">Multi-pass membrane protein</topology>
    </subcellularLocation>
</comment>
<reference evidence="14" key="1">
    <citation type="journal article" date="2019" name="Int. J. Syst. Evol. Microbiol.">
        <title>The Global Catalogue of Microorganisms (GCM) 10K type strain sequencing project: providing services to taxonomists for standard genome sequencing and annotation.</title>
        <authorList>
            <consortium name="The Broad Institute Genomics Platform"/>
            <consortium name="The Broad Institute Genome Sequencing Center for Infectious Disease"/>
            <person name="Wu L."/>
            <person name="Ma J."/>
        </authorList>
    </citation>
    <scope>NUCLEOTIDE SEQUENCE [LARGE SCALE GENOMIC DNA]</scope>
    <source>
        <strain evidence="14">NBRC 111980</strain>
    </source>
</reference>
<dbReference type="Pfam" id="PF00593">
    <property type="entry name" value="TonB_dep_Rec_b-barrel"/>
    <property type="match status" value="1"/>
</dbReference>
<sequence length="925" mass="97462">MRMRTTRLRDAIVWTLFAGSAGFAFAANAQSQDATQSTKTLEKVVVTGSSIPRTDLETASPVQVITAKDLQASGLPTVADFLQRLTVDGAGSIPSTFGNGFASGATGVSLRGLGAGSTLVLLNGRRMASFGLADDGQKVFTDLSTIPMEAVERIEVLKDGASAIYGSDAIAGVVNIILRSDFHGAVAKVSTGVSGNGDGNRYKASLTAGTGDLNKDRYNILFNLEGIKDDAILATDRSDRKWIGTGDLRPWGYSATGSQFLGGAITSGGAVAGSSPTGAVRDPATGLYTSLPGCGQFSNISQAGGGGGCLWDTAKFRWITPSDRSINLFVRGTYKVSDDTQVYSEFGYSNKVSKFQTTPSGVSGAWGYPGGPVNASSGAGAVVLGPGDPDNPYGTNARLRYSAWDVGPRVTRTDNDFYRFLVGVKGTFGSWDYDAAYMHSGTDLTSSRWGYLRYSAVRDALTNPNSPFGYWRIGENSGLNNPGIYNYISPTLHADASSVLDSIDAKVTRTLFDLPGGPLGLALGAEYRRTAVSLTPTTYTDTGDIIGLGYSAYKGSQSVAAGYFELDAPVLSTLEVSAAGRVDSYKSGSTAVTPKFGLKWSPTPWLSLRGTFAGGFRAPNPAETGGRLAAFTNAPDPVRCPNGAPLPGASQADCNAAIAIITGPNAHLKPERSRSYTGGIVLAPTADTSLTVDYWRIRRTDEINQSTAASAIAAGNVIRSDNNLPGIPNSGTLLAAEGSYINSAATSVRGVDLDFTQRFDLGTYGRLNFDLNATRLISYAREDASGTVQYAGTHGNCDTTNCIGTPRHRAQITAGWDINNFSLGATVNYRSAFKNVPYAGAPCNTSFADGTDAPEHCRIPSFTTVDLSARYHFANNFEVFGSIQNVTDEIAPLDPTTYGAMNYNPLDSTGAIGRYFTVGAKYTFE</sequence>
<keyword evidence="3 8" id="KW-1134">Transmembrane beta strand</keyword>
<comment type="caution">
    <text evidence="13">The sequence shown here is derived from an EMBL/GenBank/DDBJ whole genome shotgun (WGS) entry which is preliminary data.</text>
</comment>
<dbReference type="InterPro" id="IPR036942">
    <property type="entry name" value="Beta-barrel_TonB_sf"/>
</dbReference>
<dbReference type="PANTHER" id="PTHR47234:SF2">
    <property type="entry name" value="TONB-DEPENDENT RECEPTOR"/>
    <property type="match status" value="1"/>
</dbReference>
<feature type="domain" description="TonB-dependent receptor plug" evidence="12">
    <location>
        <begin position="56"/>
        <end position="173"/>
    </location>
</feature>
<protein>
    <recommendedName>
        <fullName evidence="15">TonB-dependent receptor</fullName>
    </recommendedName>
</protein>
<evidence type="ECO:0008006" key="15">
    <source>
        <dbReference type="Google" id="ProtNLM"/>
    </source>
</evidence>
<feature type="signal peptide" evidence="10">
    <location>
        <begin position="1"/>
        <end position="26"/>
    </location>
</feature>
<feature type="domain" description="TonB-dependent receptor-like beta-barrel" evidence="11">
    <location>
        <begin position="385"/>
        <end position="886"/>
    </location>
</feature>
<evidence type="ECO:0000256" key="4">
    <source>
        <dbReference type="ARBA" id="ARBA00022692"/>
    </source>
</evidence>
<dbReference type="EMBL" id="BSOB01000006">
    <property type="protein sequence ID" value="GLQ91898.1"/>
    <property type="molecule type" value="Genomic_DNA"/>
</dbReference>
<evidence type="ECO:0000313" key="14">
    <source>
        <dbReference type="Proteomes" id="UP001156670"/>
    </source>
</evidence>
<evidence type="ECO:0000256" key="2">
    <source>
        <dbReference type="ARBA" id="ARBA00022448"/>
    </source>
</evidence>
<proteinExistence type="inferred from homology"/>
<keyword evidence="4 8" id="KW-0812">Transmembrane</keyword>
<keyword evidence="2 8" id="KW-0813">Transport</keyword>
<evidence type="ECO:0000256" key="10">
    <source>
        <dbReference type="SAM" id="SignalP"/>
    </source>
</evidence>
<evidence type="ECO:0000256" key="9">
    <source>
        <dbReference type="RuleBase" id="RU003357"/>
    </source>
</evidence>
<feature type="chain" id="PRO_5045709944" description="TonB-dependent receptor" evidence="10">
    <location>
        <begin position="27"/>
        <end position="925"/>
    </location>
</feature>
<evidence type="ECO:0000256" key="6">
    <source>
        <dbReference type="ARBA" id="ARBA00023136"/>
    </source>
</evidence>
<organism evidence="13 14">
    <name type="scientific">Dyella acidisoli</name>
    <dbReference type="NCBI Taxonomy" id="1867834"/>
    <lineage>
        <taxon>Bacteria</taxon>
        <taxon>Pseudomonadati</taxon>
        <taxon>Pseudomonadota</taxon>
        <taxon>Gammaproteobacteria</taxon>
        <taxon>Lysobacterales</taxon>
        <taxon>Rhodanobacteraceae</taxon>
        <taxon>Dyella</taxon>
    </lineage>
</organism>
<dbReference type="Proteomes" id="UP001156670">
    <property type="component" value="Unassembled WGS sequence"/>
</dbReference>
<dbReference type="InterPro" id="IPR000531">
    <property type="entry name" value="Beta-barrel_TonB"/>
</dbReference>
<evidence type="ECO:0000256" key="8">
    <source>
        <dbReference type="PROSITE-ProRule" id="PRU01360"/>
    </source>
</evidence>
<comment type="similarity">
    <text evidence="8 9">Belongs to the TonB-dependent receptor family.</text>
</comment>
<evidence type="ECO:0000256" key="5">
    <source>
        <dbReference type="ARBA" id="ARBA00023077"/>
    </source>
</evidence>
<accession>A0ABQ5XLC5</accession>
<dbReference type="SUPFAM" id="SSF56935">
    <property type="entry name" value="Porins"/>
    <property type="match status" value="1"/>
</dbReference>